<dbReference type="AlphaFoldDB" id="A0AAN8FDJ3"/>
<dbReference type="Gene3D" id="3.40.50.1820">
    <property type="entry name" value="alpha/beta hydrolase"/>
    <property type="match status" value="1"/>
</dbReference>
<dbReference type="GO" id="GO:0004252">
    <property type="term" value="F:serine-type endopeptidase activity"/>
    <property type="evidence" value="ECO:0007669"/>
    <property type="project" value="TreeGrafter"/>
</dbReference>
<dbReference type="SUPFAM" id="SSF53474">
    <property type="entry name" value="alpha/beta-Hydrolases"/>
    <property type="match status" value="1"/>
</dbReference>
<dbReference type="PANTHER" id="PTHR42776">
    <property type="entry name" value="SERINE PEPTIDASE S9 FAMILY MEMBER"/>
    <property type="match status" value="1"/>
</dbReference>
<sequence>MLLPAFVLLPFVATTLIPRKLLFSDPKYLAVTLSPDGKSFAYIAPDKNTVKNVFVKCTTCKHARQVTFERKMDVLFYSWTGVENVIIYGQDNEGDENMMLFKKNISEAEISKNPGRRSVISDSKGVRAEIYGNNQMSSRIVIGLNNENPVFHNLYSYDLLTDKMTLVMKNSRFPLIVLDNDMNMRLAAEEQPDGSLKYFKLSPKANPLALNSSEQEWEQLLVVQQNDIATTSPLGFDKSNQIMYWRWGVDSDLGTLVRFSVDNIDQKEVLYTARKAQIENIVFHPTDKTLLAITEIYHKPELFVANDTYMNDFQYLVNLRPHGSLQVLSESLDMTTWLVTYVSSDRPYEIFLYRTETKKAEFLFNTDPDLEEYKLNCQIGFNFKTRDNMVLQAYLSLPPAAALRKGSDVPEADRAYADMGLLPVEPQKLIVFVHGGPNSRDYYGYSPYNAFLTNRGYAVLQVNFRGSVGFGKRLTNAGNGEWGRKMHYDILDAVEFAVAKGIAIKSQTAIMGGSYGGYETLVALTFTPDEFACGVDMVGPSNLITLIKSVPPYWRGLYKLQIRMVGADIDTEAGRQSLKARSPLFFADRVKKPLMILQGANDARVKQQESDQFVAALKENNIPVTYILYPDEGHSFRKAKNVLAEFGFIEKFLHMCLGGRYEPYQQGQYNSSAILKSDGFASSYVP</sequence>
<feature type="domain" description="Peptidase S9 prolyl oligopeptidase catalytic" evidence="3">
    <location>
        <begin position="450"/>
        <end position="659"/>
    </location>
</feature>
<reference evidence="4 5" key="1">
    <citation type="submission" date="2019-10" db="EMBL/GenBank/DDBJ databases">
        <title>Assembly and Annotation for the nematode Trichostrongylus colubriformis.</title>
        <authorList>
            <person name="Martin J."/>
        </authorList>
    </citation>
    <scope>NUCLEOTIDE SEQUENCE [LARGE SCALE GENOMIC DNA]</scope>
    <source>
        <strain evidence="4">G859</strain>
        <tissue evidence="4">Whole worm</tissue>
    </source>
</reference>
<dbReference type="GO" id="GO:0006508">
    <property type="term" value="P:proteolysis"/>
    <property type="evidence" value="ECO:0007669"/>
    <property type="project" value="InterPro"/>
</dbReference>
<feature type="chain" id="PRO_5042910712" evidence="2">
    <location>
        <begin position="16"/>
        <end position="686"/>
    </location>
</feature>
<protein>
    <submittedName>
        <fullName evidence="4">Acylamino-acid-releasing enzyme</fullName>
    </submittedName>
</protein>
<evidence type="ECO:0000256" key="1">
    <source>
        <dbReference type="ARBA" id="ARBA00022801"/>
    </source>
</evidence>
<accession>A0AAN8FDJ3</accession>
<gene>
    <name evidence="4" type="ORF">GCK32_007991</name>
</gene>
<evidence type="ECO:0000259" key="3">
    <source>
        <dbReference type="Pfam" id="PF00326"/>
    </source>
</evidence>
<dbReference type="EMBL" id="WIXE01010947">
    <property type="protein sequence ID" value="KAK5977156.1"/>
    <property type="molecule type" value="Genomic_DNA"/>
</dbReference>
<evidence type="ECO:0000313" key="4">
    <source>
        <dbReference type="EMBL" id="KAK5977156.1"/>
    </source>
</evidence>
<dbReference type="SUPFAM" id="SSF82171">
    <property type="entry name" value="DPP6 N-terminal domain-like"/>
    <property type="match status" value="1"/>
</dbReference>
<evidence type="ECO:0000313" key="5">
    <source>
        <dbReference type="Proteomes" id="UP001331761"/>
    </source>
</evidence>
<feature type="signal peptide" evidence="2">
    <location>
        <begin position="1"/>
        <end position="15"/>
    </location>
</feature>
<dbReference type="InterPro" id="IPR029058">
    <property type="entry name" value="AB_hydrolase_fold"/>
</dbReference>
<dbReference type="Proteomes" id="UP001331761">
    <property type="component" value="Unassembled WGS sequence"/>
</dbReference>
<keyword evidence="5" id="KW-1185">Reference proteome</keyword>
<dbReference type="InterPro" id="IPR001375">
    <property type="entry name" value="Peptidase_S9_cat"/>
</dbReference>
<name>A0AAN8FDJ3_TRICO</name>
<organism evidence="4 5">
    <name type="scientific">Trichostrongylus colubriformis</name>
    <name type="common">Black scour worm</name>
    <dbReference type="NCBI Taxonomy" id="6319"/>
    <lineage>
        <taxon>Eukaryota</taxon>
        <taxon>Metazoa</taxon>
        <taxon>Ecdysozoa</taxon>
        <taxon>Nematoda</taxon>
        <taxon>Chromadorea</taxon>
        <taxon>Rhabditida</taxon>
        <taxon>Rhabditina</taxon>
        <taxon>Rhabditomorpha</taxon>
        <taxon>Strongyloidea</taxon>
        <taxon>Trichostrongylidae</taxon>
        <taxon>Trichostrongylus</taxon>
    </lineage>
</organism>
<evidence type="ECO:0000256" key="2">
    <source>
        <dbReference type="SAM" id="SignalP"/>
    </source>
</evidence>
<keyword evidence="1" id="KW-0378">Hydrolase</keyword>
<comment type="caution">
    <text evidence="4">The sequence shown here is derived from an EMBL/GenBank/DDBJ whole genome shotgun (WGS) entry which is preliminary data.</text>
</comment>
<dbReference type="PANTHER" id="PTHR42776:SF27">
    <property type="entry name" value="DIPEPTIDYL PEPTIDASE FAMILY MEMBER 6"/>
    <property type="match status" value="1"/>
</dbReference>
<dbReference type="Pfam" id="PF00326">
    <property type="entry name" value="Peptidase_S9"/>
    <property type="match status" value="1"/>
</dbReference>
<proteinExistence type="predicted"/>
<keyword evidence="2" id="KW-0732">Signal</keyword>